<feature type="chain" id="PRO_5039035689" description="Peptidase inhibitor family I36" evidence="1">
    <location>
        <begin position="32"/>
        <end position="193"/>
    </location>
</feature>
<organism evidence="2 3">
    <name type="scientific">Actinoplanes xinjiangensis</name>
    <dbReference type="NCBI Taxonomy" id="512350"/>
    <lineage>
        <taxon>Bacteria</taxon>
        <taxon>Bacillati</taxon>
        <taxon>Actinomycetota</taxon>
        <taxon>Actinomycetes</taxon>
        <taxon>Micromonosporales</taxon>
        <taxon>Micromonosporaceae</taxon>
        <taxon>Actinoplanes</taxon>
    </lineage>
</organism>
<keyword evidence="1" id="KW-0732">Signal</keyword>
<accession>A0A316FA03</accession>
<dbReference type="EMBL" id="QGGR01000013">
    <property type="protein sequence ID" value="PWK43534.1"/>
    <property type="molecule type" value="Genomic_DNA"/>
</dbReference>
<name>A0A316FA03_9ACTN</name>
<dbReference type="Proteomes" id="UP000245697">
    <property type="component" value="Unassembled WGS sequence"/>
</dbReference>
<protein>
    <recommendedName>
        <fullName evidence="4">Peptidase inhibitor family I36</fullName>
    </recommendedName>
</protein>
<evidence type="ECO:0000313" key="2">
    <source>
        <dbReference type="EMBL" id="PWK43534.1"/>
    </source>
</evidence>
<sequence length="193" mass="20719">MTRSTSRWKRTVVVLAAACGMVLGTTAAAGAAPGAAAFSAQARSVGLSSAEARELQTAVTAEIVRAGGTQVALNRIERPGATVLLPLPGELYARNLDSPAGRTAAGRLMAEPCPYRHFCQYSNIYFQGMVEQRYSCAEYRNYLVYDGSWINNQSRGTSARMRDKGGVLRYSTPGAPSQDDVAPWNWVGSIHPC</sequence>
<dbReference type="AlphaFoldDB" id="A0A316FA03"/>
<dbReference type="OrthoDB" id="3541237at2"/>
<evidence type="ECO:0000256" key="1">
    <source>
        <dbReference type="SAM" id="SignalP"/>
    </source>
</evidence>
<keyword evidence="3" id="KW-1185">Reference proteome</keyword>
<reference evidence="2 3" key="1">
    <citation type="submission" date="2018-05" db="EMBL/GenBank/DDBJ databases">
        <title>Genomic Encyclopedia of Archaeal and Bacterial Type Strains, Phase II (KMG-II): from individual species to whole genera.</title>
        <authorList>
            <person name="Goeker M."/>
        </authorList>
    </citation>
    <scope>NUCLEOTIDE SEQUENCE [LARGE SCALE GENOMIC DNA]</scope>
    <source>
        <strain evidence="2 3">DSM 45184</strain>
    </source>
</reference>
<dbReference type="RefSeq" id="WP_146246477.1">
    <property type="nucleotide sequence ID" value="NZ_BONA01000064.1"/>
</dbReference>
<feature type="signal peptide" evidence="1">
    <location>
        <begin position="1"/>
        <end position="31"/>
    </location>
</feature>
<gene>
    <name evidence="2" type="ORF">BC793_113216</name>
</gene>
<comment type="caution">
    <text evidence="2">The sequence shown here is derived from an EMBL/GenBank/DDBJ whole genome shotgun (WGS) entry which is preliminary data.</text>
</comment>
<evidence type="ECO:0000313" key="3">
    <source>
        <dbReference type="Proteomes" id="UP000245697"/>
    </source>
</evidence>
<proteinExistence type="predicted"/>
<evidence type="ECO:0008006" key="4">
    <source>
        <dbReference type="Google" id="ProtNLM"/>
    </source>
</evidence>